<reference evidence="2 3" key="1">
    <citation type="journal article" date="2019" name="Commun. Biol.">
        <title>The bagworm genome reveals a unique fibroin gene that provides high tensile strength.</title>
        <authorList>
            <person name="Kono N."/>
            <person name="Nakamura H."/>
            <person name="Ohtoshi R."/>
            <person name="Tomita M."/>
            <person name="Numata K."/>
            <person name="Arakawa K."/>
        </authorList>
    </citation>
    <scope>NUCLEOTIDE SEQUENCE [LARGE SCALE GENOMIC DNA]</scope>
</reference>
<evidence type="ECO:0000313" key="3">
    <source>
        <dbReference type="Proteomes" id="UP000299102"/>
    </source>
</evidence>
<dbReference type="Proteomes" id="UP000299102">
    <property type="component" value="Unassembled WGS sequence"/>
</dbReference>
<dbReference type="EMBL" id="BGZK01000454">
    <property type="protein sequence ID" value="GBP44559.1"/>
    <property type="molecule type" value="Genomic_DNA"/>
</dbReference>
<proteinExistence type="predicted"/>
<organism evidence="2 3">
    <name type="scientific">Eumeta variegata</name>
    <name type="common">Bagworm moth</name>
    <name type="synonym">Eumeta japonica</name>
    <dbReference type="NCBI Taxonomy" id="151549"/>
    <lineage>
        <taxon>Eukaryota</taxon>
        <taxon>Metazoa</taxon>
        <taxon>Ecdysozoa</taxon>
        <taxon>Arthropoda</taxon>
        <taxon>Hexapoda</taxon>
        <taxon>Insecta</taxon>
        <taxon>Pterygota</taxon>
        <taxon>Neoptera</taxon>
        <taxon>Endopterygota</taxon>
        <taxon>Lepidoptera</taxon>
        <taxon>Glossata</taxon>
        <taxon>Ditrysia</taxon>
        <taxon>Tineoidea</taxon>
        <taxon>Psychidae</taxon>
        <taxon>Oiketicinae</taxon>
        <taxon>Eumeta</taxon>
    </lineage>
</organism>
<dbReference type="AlphaFoldDB" id="A0A4C1W247"/>
<name>A0A4C1W247_EUMVA</name>
<protein>
    <submittedName>
        <fullName evidence="2">Uncharacterized protein</fullName>
    </submittedName>
</protein>
<feature type="region of interest" description="Disordered" evidence="1">
    <location>
        <begin position="1"/>
        <end position="23"/>
    </location>
</feature>
<evidence type="ECO:0000313" key="2">
    <source>
        <dbReference type="EMBL" id="GBP44559.1"/>
    </source>
</evidence>
<comment type="caution">
    <text evidence="2">The sequence shown here is derived from an EMBL/GenBank/DDBJ whole genome shotgun (WGS) entry which is preliminary data.</text>
</comment>
<accession>A0A4C1W247</accession>
<keyword evidence="3" id="KW-1185">Reference proteome</keyword>
<evidence type="ECO:0000256" key="1">
    <source>
        <dbReference type="SAM" id="MobiDB-lite"/>
    </source>
</evidence>
<sequence>MRAPKRAPPILREGRAAPSTRARGPVYAHLRPRSGWTTKHPARGETKLDVRRGRSESFNLINLHPTEKAGYGETTTISRLLFGCVDAKPCSRPNGDKSQFRYLPVLTSRIIITTGTTTQTRSLFKNIASGRRHTRVPWLISATRAAGRTCTPVGRIAFHARAYIESRESNSVHVRRLQPAAGECATRAGFNNAKVQQRFEPHMIFARKIRFERIPELKQRSQF</sequence>
<gene>
    <name evidence="2" type="ORF">EVAR_86783_1</name>
</gene>